<feature type="compositionally biased region" description="Low complexity" evidence="1">
    <location>
        <begin position="679"/>
        <end position="698"/>
    </location>
</feature>
<feature type="domain" description="RNA-editing substrate-binding complex 6 protein" evidence="2">
    <location>
        <begin position="186"/>
        <end position="396"/>
    </location>
</feature>
<accession>A0ABN9QQ60</accession>
<reference evidence="3" key="1">
    <citation type="submission" date="2023-10" db="EMBL/GenBank/DDBJ databases">
        <authorList>
            <person name="Chen Y."/>
            <person name="Shah S."/>
            <person name="Dougan E. K."/>
            <person name="Thang M."/>
            <person name="Chan C."/>
        </authorList>
    </citation>
    <scope>NUCLEOTIDE SEQUENCE [LARGE SCALE GENOMIC DNA]</scope>
</reference>
<evidence type="ECO:0000313" key="3">
    <source>
        <dbReference type="EMBL" id="CAK0808342.1"/>
    </source>
</evidence>
<dbReference type="InterPro" id="IPR050870">
    <property type="entry name" value="FAST_kinase"/>
</dbReference>
<feature type="compositionally biased region" description="Basic and acidic residues" evidence="1">
    <location>
        <begin position="39"/>
        <end position="49"/>
    </location>
</feature>
<sequence>MAAHMEAFENGYGLFPALEGSGEAWLQEPDPLDFEDPGEPPHHSFESGHRWRDGDAYAVGFQDARDCWRDTGLQADQLAVSRNKSNGGIDVDLQQHKWINRQVTQSSGNMQWLLQTISYHLIDMNPINLATALHRVTKLVVSEKSGYTVERLLKEPCFKQLFSTVAQKIETCAAVAPEGQPRTPLFDVHCMSIVCWSCATLRLAEQQLLCTIAGIARPRLSEFKSFELSNLIWAYAKLSFGLCVGSQLFTAVSKHVMQRKTDDFSLQSLSMVVWSFATAKQKQMSMFQSLAVEIHSKAADAKPQEIANILWAFAKSQAAEVPLFNRLADAALAGNLLGTFKPQELSNTIWAFATVALHHAPLFASLVEAVMSGRGVLSPQNTANILWAYSKLEVDDEQTWQMVSDLIDLAMQRLAQHKPQEISAIIWAASWYCPDRRRFFEAAAAICAHRLHAFPPSALAYMLEAYASIEQGAPASAFSNALVRQSLGRLHQFDLSALTHLLAGLAQLAQSPQGSSQAERWAEHVPFSEALWTVCACIAGRTEDMPVNELALLRLSLERCASPGPAVEELLRAVAAAELRRSRLRSDPACNAKCWPAQRATFRATAHSGDTLGEIPALRPAAPWGPSLPWPEPQGAQAQASRPAAQGGLLWAAAVTEEGGAGVDLTRTAAATERREWRSSAAARGPGAAAQGPAEAAGTLQLAPPPDQVPEPCWRGGPSHWRILQL</sequence>
<dbReference type="InterPro" id="IPR058917">
    <property type="entry name" value="RESC6_dom"/>
</dbReference>
<organism evidence="3 4">
    <name type="scientific">Prorocentrum cordatum</name>
    <dbReference type="NCBI Taxonomy" id="2364126"/>
    <lineage>
        <taxon>Eukaryota</taxon>
        <taxon>Sar</taxon>
        <taxon>Alveolata</taxon>
        <taxon>Dinophyceae</taxon>
        <taxon>Prorocentrales</taxon>
        <taxon>Prorocentraceae</taxon>
        <taxon>Prorocentrum</taxon>
    </lineage>
</organism>
<protein>
    <recommendedName>
        <fullName evidence="2">RNA-editing substrate-binding complex 6 protein domain-containing protein</fullName>
    </recommendedName>
</protein>
<evidence type="ECO:0000256" key="1">
    <source>
        <dbReference type="SAM" id="MobiDB-lite"/>
    </source>
</evidence>
<evidence type="ECO:0000313" key="4">
    <source>
        <dbReference type="Proteomes" id="UP001189429"/>
    </source>
</evidence>
<evidence type="ECO:0000259" key="2">
    <source>
        <dbReference type="Pfam" id="PF26188"/>
    </source>
</evidence>
<dbReference type="Pfam" id="PF26188">
    <property type="entry name" value="RESC6"/>
    <property type="match status" value="1"/>
</dbReference>
<gene>
    <name evidence="3" type="ORF">PCOR1329_LOCUS13974</name>
</gene>
<feature type="region of interest" description="Disordered" evidence="1">
    <location>
        <begin position="27"/>
        <end position="49"/>
    </location>
</feature>
<keyword evidence="4" id="KW-1185">Reference proteome</keyword>
<dbReference type="Proteomes" id="UP001189429">
    <property type="component" value="Unassembled WGS sequence"/>
</dbReference>
<dbReference type="PANTHER" id="PTHR21228">
    <property type="entry name" value="FAST LEU-RICH DOMAIN-CONTAINING"/>
    <property type="match status" value="1"/>
</dbReference>
<feature type="region of interest" description="Disordered" evidence="1">
    <location>
        <begin position="671"/>
        <end position="716"/>
    </location>
</feature>
<name>A0ABN9QQ60_9DINO</name>
<proteinExistence type="predicted"/>
<dbReference type="EMBL" id="CAUYUJ010004147">
    <property type="protein sequence ID" value="CAK0808342.1"/>
    <property type="molecule type" value="Genomic_DNA"/>
</dbReference>
<dbReference type="PANTHER" id="PTHR21228:SF40">
    <property type="entry name" value="LD45607P"/>
    <property type="match status" value="1"/>
</dbReference>
<comment type="caution">
    <text evidence="3">The sequence shown here is derived from an EMBL/GenBank/DDBJ whole genome shotgun (WGS) entry which is preliminary data.</text>
</comment>